<evidence type="ECO:0000256" key="5">
    <source>
        <dbReference type="ARBA" id="ARBA00023237"/>
    </source>
</evidence>
<protein>
    <submittedName>
        <fullName evidence="8">RagB/SusD family nutrient uptake outer membrane protein</fullName>
    </submittedName>
</protein>
<evidence type="ECO:0000256" key="2">
    <source>
        <dbReference type="ARBA" id="ARBA00006275"/>
    </source>
</evidence>
<proteinExistence type="inferred from homology"/>
<evidence type="ECO:0000313" key="9">
    <source>
        <dbReference type="Proteomes" id="UP001501411"/>
    </source>
</evidence>
<name>A0ABP9BXT2_9SPHI</name>
<dbReference type="InterPro" id="IPR033985">
    <property type="entry name" value="SusD-like_N"/>
</dbReference>
<comment type="caution">
    <text evidence="8">The sequence shown here is derived from an EMBL/GenBank/DDBJ whole genome shotgun (WGS) entry which is preliminary data.</text>
</comment>
<dbReference type="RefSeq" id="WP_345233362.1">
    <property type="nucleotide sequence ID" value="NZ_BAABIQ010000042.1"/>
</dbReference>
<dbReference type="Pfam" id="PF07980">
    <property type="entry name" value="SusD_RagB"/>
    <property type="match status" value="1"/>
</dbReference>
<keyword evidence="3" id="KW-0732">Signal</keyword>
<evidence type="ECO:0000256" key="4">
    <source>
        <dbReference type="ARBA" id="ARBA00023136"/>
    </source>
</evidence>
<sequence length="617" mass="71485">MQKMKTIYQLWIGYTLLMASGLLSSCQKGFLDQVPDDRLTIEQVFQRRQLTEEYLANVYNYIRDESMQWNNVSNPWLGTSDEGDITYVRNTHPTAYMNIGTWDQSSYYYDFWPHYYNGIRSATYFIMHVGGNEEILRLGAEGERLIKQYTAEARALRAYFYFCILRQFGPCVLLPPDDVLPPDATFEDMQLPRSSYDDCVNFINQELEIALQDLPQWYGGDQDYGRITGAFVLALRSRLLLYAASPQFNGNPDYTNFKNQDGQPLMSQQYSQEKWENAAAAAKAVIDLGRFSLYKVNQNGSYDPFLSYQNLFLEPWNSEVIWARPANSLVEWERHCSPRFAGGYSEIGPTQQLVDDYAMANGEQPILGYNSNGSPIINPESGYTETGFSTEAGQYTRAGTFNMWVNREPRFYASIVYNGAEWMNKTEGVKYIETFRYGNSGREGTDNFSRTGYLPRKNVHPTGNPRVGIFSRRPLVYFRLGEIYLNYAEALNEYDPGNPDILTYLNRIRERAGIPGIPVGLSQNEMREKIRHERRIELVFESLRWFDTQRWGIAEQTNSGPYYGMNIDAGNSVNDPAFYKRTVFERRVFQHKHYWYPIGQNQIDRGLQLVQNPGWER</sequence>
<feature type="domain" description="SusD-like N-terminal" evidence="7">
    <location>
        <begin position="30"/>
        <end position="239"/>
    </location>
</feature>
<dbReference type="PROSITE" id="PS51257">
    <property type="entry name" value="PROKAR_LIPOPROTEIN"/>
    <property type="match status" value="1"/>
</dbReference>
<dbReference type="InterPro" id="IPR011990">
    <property type="entry name" value="TPR-like_helical_dom_sf"/>
</dbReference>
<comment type="similarity">
    <text evidence="2">Belongs to the SusD family.</text>
</comment>
<evidence type="ECO:0000259" key="7">
    <source>
        <dbReference type="Pfam" id="PF14322"/>
    </source>
</evidence>
<reference evidence="9" key="1">
    <citation type="journal article" date="2019" name="Int. J. Syst. Evol. Microbiol.">
        <title>The Global Catalogue of Microorganisms (GCM) 10K type strain sequencing project: providing services to taxonomists for standard genome sequencing and annotation.</title>
        <authorList>
            <consortium name="The Broad Institute Genomics Platform"/>
            <consortium name="The Broad Institute Genome Sequencing Center for Infectious Disease"/>
            <person name="Wu L."/>
            <person name="Ma J."/>
        </authorList>
    </citation>
    <scope>NUCLEOTIDE SEQUENCE [LARGE SCALE GENOMIC DNA]</scope>
    <source>
        <strain evidence="9">JCM 18200</strain>
    </source>
</reference>
<evidence type="ECO:0000256" key="3">
    <source>
        <dbReference type="ARBA" id="ARBA00022729"/>
    </source>
</evidence>
<keyword evidence="5" id="KW-0998">Cell outer membrane</keyword>
<accession>A0ABP9BXT2</accession>
<dbReference type="Proteomes" id="UP001501411">
    <property type="component" value="Unassembled WGS sequence"/>
</dbReference>
<feature type="domain" description="RagB/SusD" evidence="6">
    <location>
        <begin position="341"/>
        <end position="615"/>
    </location>
</feature>
<dbReference type="EMBL" id="BAABIQ010000042">
    <property type="protein sequence ID" value="GAA4801678.1"/>
    <property type="molecule type" value="Genomic_DNA"/>
</dbReference>
<evidence type="ECO:0000313" key="8">
    <source>
        <dbReference type="EMBL" id="GAA4801678.1"/>
    </source>
</evidence>
<keyword evidence="9" id="KW-1185">Reference proteome</keyword>
<dbReference type="InterPro" id="IPR012944">
    <property type="entry name" value="SusD_RagB_dom"/>
</dbReference>
<comment type="subcellular location">
    <subcellularLocation>
        <location evidence="1">Cell outer membrane</location>
    </subcellularLocation>
</comment>
<dbReference type="SUPFAM" id="SSF48452">
    <property type="entry name" value="TPR-like"/>
    <property type="match status" value="1"/>
</dbReference>
<gene>
    <name evidence="8" type="ORF">GCM10023231_33090</name>
</gene>
<evidence type="ECO:0000256" key="1">
    <source>
        <dbReference type="ARBA" id="ARBA00004442"/>
    </source>
</evidence>
<keyword evidence="4" id="KW-0472">Membrane</keyword>
<dbReference type="Gene3D" id="1.25.40.390">
    <property type="match status" value="1"/>
</dbReference>
<organism evidence="8 9">
    <name type="scientific">Olivibacter ginsenosidimutans</name>
    <dbReference type="NCBI Taxonomy" id="1176537"/>
    <lineage>
        <taxon>Bacteria</taxon>
        <taxon>Pseudomonadati</taxon>
        <taxon>Bacteroidota</taxon>
        <taxon>Sphingobacteriia</taxon>
        <taxon>Sphingobacteriales</taxon>
        <taxon>Sphingobacteriaceae</taxon>
        <taxon>Olivibacter</taxon>
    </lineage>
</organism>
<dbReference type="Pfam" id="PF14322">
    <property type="entry name" value="SusD-like_3"/>
    <property type="match status" value="1"/>
</dbReference>
<evidence type="ECO:0000259" key="6">
    <source>
        <dbReference type="Pfam" id="PF07980"/>
    </source>
</evidence>